<dbReference type="Proteomes" id="UP000019443">
    <property type="component" value="Unassembled WGS sequence"/>
</dbReference>
<dbReference type="RefSeq" id="WP_024318810.1">
    <property type="nucleotide sequence ID" value="NZ_ATTO01000117.1"/>
</dbReference>
<proteinExistence type="predicted"/>
<keyword evidence="1" id="KW-0614">Plasmid</keyword>
<accession>W6RHK3</accession>
<dbReference type="InterPro" id="IPR011335">
    <property type="entry name" value="Restrct_endonuc-II-like"/>
</dbReference>
<dbReference type="AlphaFoldDB" id="W6RHK3"/>
<gene>
    <name evidence="1" type="ORF">LPU83_pLPU83b_0306</name>
</gene>
<name>W6RHK3_9HYPH</name>
<dbReference type="EMBL" id="CBYB010000033">
    <property type="protein sequence ID" value="CDM60294.1"/>
    <property type="molecule type" value="Genomic_DNA"/>
</dbReference>
<reference evidence="1" key="1">
    <citation type="submission" date="2013-11" db="EMBL/GenBank/DDBJ databases">
        <title>Draft genome sequence of the broad-host-range Rhizobium sp. LPU83 strain, a member of the low-genetic diversity Oregon-like Rhizobium sp. group.</title>
        <authorList>
            <person name="Wibberg D."/>
            <person name="Puehler A."/>
            <person name="Schlueter A."/>
        </authorList>
    </citation>
    <scope>NUCLEOTIDE SEQUENCE [LARGE SCALE GENOMIC DNA]</scope>
    <source>
        <strain evidence="1">LPU83</strain>
        <plasmid evidence="1">pLPU83b</plasmid>
    </source>
</reference>
<protein>
    <recommendedName>
        <fullName evidence="3">NERD domain-containing protein</fullName>
    </recommendedName>
</protein>
<comment type="caution">
    <text evidence="1">The sequence shown here is derived from an EMBL/GenBank/DDBJ whole genome shotgun (WGS) entry which is preliminary data.</text>
</comment>
<evidence type="ECO:0000313" key="1">
    <source>
        <dbReference type="EMBL" id="CDM60294.1"/>
    </source>
</evidence>
<evidence type="ECO:0008006" key="3">
    <source>
        <dbReference type="Google" id="ProtNLM"/>
    </source>
</evidence>
<evidence type="ECO:0000313" key="2">
    <source>
        <dbReference type="Proteomes" id="UP000019443"/>
    </source>
</evidence>
<sequence length="499" mass="55564">MSDAVLDYLSAFGPSLTSDVAQFLIDDHGLKPDAARQRVSRTRTAVKRLAYITFPRKARFIYLQQQYGSPQYWEKLVESLIRTRSAYGLAIESILQRGGLIPVKHFAIACGAPMMQARHLSPDTIFNRLKQAQLLDKVLVSGIGECIVFSQYEGRYEFLAQDVRARLITESVLLKAISDWSRKLGLVSYEKVSTRDGETLPRVGTFAWDLTAPSYLSFLTKGDDGKQKPGFLACDILLGEEVGVGGIRPFLQKCHSLRALRNVGPTIQMFVADSYSHDAFMLAKQNGIIAATPGNLFGDEIAAGLKELTSVLRQAATSAIDPARFDELFSRLGKIEGASSQLRGTLFEYLAADIVRKTISWDIKMNRIFKDDANKKQAEVDVVAINGNASIHLFECKGYSPYGEIPDSEFKRWLQHNVPTAFSAIKNHPDWKNLKVHFEFWATGSLSAEALEIFDVAKKTVKSSRYTLGLKLAPAILAMCKQTNDKGLTTAFQKHYMKA</sequence>
<geneLocation type="plasmid" evidence="1">
    <name>pLPU83b</name>
</geneLocation>
<keyword evidence="2" id="KW-1185">Reference proteome</keyword>
<dbReference type="SUPFAM" id="SSF52980">
    <property type="entry name" value="Restriction endonuclease-like"/>
    <property type="match status" value="1"/>
</dbReference>
<organism evidence="1 2">
    <name type="scientific">Rhizobium favelukesii</name>
    <dbReference type="NCBI Taxonomy" id="348824"/>
    <lineage>
        <taxon>Bacteria</taxon>
        <taxon>Pseudomonadati</taxon>
        <taxon>Pseudomonadota</taxon>
        <taxon>Alphaproteobacteria</taxon>
        <taxon>Hyphomicrobiales</taxon>
        <taxon>Rhizobiaceae</taxon>
        <taxon>Rhizobium/Agrobacterium group</taxon>
        <taxon>Rhizobium</taxon>
    </lineage>
</organism>